<evidence type="ECO:0000313" key="5">
    <source>
        <dbReference type="Proteomes" id="UP000036834"/>
    </source>
</evidence>
<accession>A0A0K9YNK6</accession>
<dbReference type="RefSeq" id="WP_049739226.1">
    <property type="nucleotide sequence ID" value="NZ_BJON01000028.1"/>
</dbReference>
<dbReference type="Pfam" id="PF07905">
    <property type="entry name" value="PucR"/>
    <property type="match status" value="1"/>
</dbReference>
<feature type="domain" description="Purine catabolism PurC-like" evidence="1">
    <location>
        <begin position="12"/>
        <end position="130"/>
    </location>
</feature>
<dbReference type="InterPro" id="IPR051448">
    <property type="entry name" value="CdaR-like_regulators"/>
</dbReference>
<protein>
    <submittedName>
        <fullName evidence="4">Transcriptional regulator</fullName>
    </submittedName>
</protein>
<sequence>MSSDWRLTIAEAIKRPLFQQSEVVAGHRGLTHPIRWVHVLESADTGQFLNGGELILSTGLGFGEAREKRLAYLSELIRRKAAGLCLELGTYFPHIPDDMLDLANHHEFPVIVFHQPVRFVDITQDLHEHLINRQMQALRDLETYSRGLQQLSLQAQGIPKLLQHFQSAVQTQVFIYSPGTAPQFVPSPPHAVQTELAELMRTHFPADAATSASAHFFDLTETKRIFYQPVIAMGHLLAYVGMVLYERKADEYLQLTLDNTVSAMAQILMRKMFVEEQARATEQRLFDDLIASRPMPEEQIRSLLGLSGTSKVPTYHAMMMSFEQKLSTHSDSLPPHDLTAVFRSLLTRLGFRTYIRCIGNRFYFLLLEKNTTPDTRRLLEKAMKEITRITTSIMGADTLISFGVGRVGRRLSEASKHLAEAEQALAFHHESPSPFFSDLGLFRLLFHVPYEPVLKSFIHDYIGPLIAHDEEHGSQLVHTLRVYLNTNLSKQEAAEKLFIHRQTLYHRLEKISECLGDDYATPNRRICIEIALRALDWLSKESTPVGSDSKEREKPWH</sequence>
<reference evidence="3 6" key="3">
    <citation type="submission" date="2019-06" db="EMBL/GenBank/DDBJ databases">
        <title>Whole genome shotgun sequence of Brevibacillus reuszeri NBRC 15719.</title>
        <authorList>
            <person name="Hosoyama A."/>
            <person name="Uohara A."/>
            <person name="Ohji S."/>
            <person name="Ichikawa N."/>
        </authorList>
    </citation>
    <scope>NUCLEOTIDE SEQUENCE [LARGE SCALE GENOMIC DNA]</scope>
    <source>
        <strain evidence="3 6">NBRC 15719</strain>
    </source>
</reference>
<dbReference type="EMBL" id="LGIQ01000009">
    <property type="protein sequence ID" value="KNB70256.1"/>
    <property type="molecule type" value="Genomic_DNA"/>
</dbReference>
<proteinExistence type="predicted"/>
<dbReference type="PATRIC" id="fig|54915.3.peg.1981"/>
<evidence type="ECO:0000259" key="2">
    <source>
        <dbReference type="Pfam" id="PF13556"/>
    </source>
</evidence>
<organism evidence="4 5">
    <name type="scientific">Brevibacillus reuszeri</name>
    <dbReference type="NCBI Taxonomy" id="54915"/>
    <lineage>
        <taxon>Bacteria</taxon>
        <taxon>Bacillati</taxon>
        <taxon>Bacillota</taxon>
        <taxon>Bacilli</taxon>
        <taxon>Bacillales</taxon>
        <taxon>Paenibacillaceae</taxon>
        <taxon>Brevibacillus</taxon>
    </lineage>
</organism>
<gene>
    <name evidence="4" type="ORF">ADS79_14925</name>
    <name evidence="3" type="ORF">BRE01_59910</name>
</gene>
<dbReference type="PANTHER" id="PTHR33744">
    <property type="entry name" value="CARBOHYDRATE DIACID REGULATOR"/>
    <property type="match status" value="1"/>
</dbReference>
<evidence type="ECO:0000313" key="6">
    <source>
        <dbReference type="Proteomes" id="UP000319578"/>
    </source>
</evidence>
<dbReference type="Pfam" id="PF13556">
    <property type="entry name" value="HTH_30"/>
    <property type="match status" value="1"/>
</dbReference>
<dbReference type="OrthoDB" id="143422at2"/>
<dbReference type="STRING" id="54915.ADS79_14925"/>
<dbReference type="InterPro" id="IPR012914">
    <property type="entry name" value="PucR_dom"/>
</dbReference>
<dbReference type="Proteomes" id="UP000036834">
    <property type="component" value="Unassembled WGS sequence"/>
</dbReference>
<dbReference type="InterPro" id="IPR042070">
    <property type="entry name" value="PucR_C-HTH_sf"/>
</dbReference>
<dbReference type="Gene3D" id="1.10.10.2840">
    <property type="entry name" value="PucR C-terminal helix-turn-helix domain"/>
    <property type="match status" value="1"/>
</dbReference>
<name>A0A0K9YNK6_9BACL</name>
<comment type="caution">
    <text evidence="4">The sequence shown here is derived from an EMBL/GenBank/DDBJ whole genome shotgun (WGS) entry which is preliminary data.</text>
</comment>
<dbReference type="EMBL" id="BJON01000028">
    <property type="protein sequence ID" value="GED72289.1"/>
    <property type="molecule type" value="Genomic_DNA"/>
</dbReference>
<feature type="domain" description="PucR C-terminal helix-turn-helix" evidence="2">
    <location>
        <begin position="476"/>
        <end position="534"/>
    </location>
</feature>
<dbReference type="InterPro" id="IPR025736">
    <property type="entry name" value="PucR_C-HTH_dom"/>
</dbReference>
<evidence type="ECO:0000313" key="3">
    <source>
        <dbReference type="EMBL" id="GED72289.1"/>
    </source>
</evidence>
<dbReference type="AlphaFoldDB" id="A0A0K9YNK6"/>
<dbReference type="PANTHER" id="PTHR33744:SF1">
    <property type="entry name" value="DNA-BINDING TRANSCRIPTIONAL ACTIVATOR ADER"/>
    <property type="match status" value="1"/>
</dbReference>
<keyword evidence="6" id="KW-1185">Reference proteome</keyword>
<reference evidence="4" key="2">
    <citation type="submission" date="2015-07" db="EMBL/GenBank/DDBJ databases">
        <title>MeaNS - Measles Nucleotide Surveillance Program.</title>
        <authorList>
            <person name="Tran T."/>
            <person name="Druce J."/>
        </authorList>
    </citation>
    <scope>NUCLEOTIDE SEQUENCE</scope>
    <source>
        <strain evidence="4">DSM 9887</strain>
    </source>
</reference>
<reference evidence="5" key="1">
    <citation type="submission" date="2015-07" db="EMBL/GenBank/DDBJ databases">
        <title>Genome sequencing project for genomic taxonomy and phylogenomics of Bacillus-like bacteria.</title>
        <authorList>
            <person name="Liu B."/>
            <person name="Wang J."/>
            <person name="Zhu Y."/>
            <person name="Liu G."/>
            <person name="Chen Q."/>
            <person name="Chen Z."/>
            <person name="Lan J."/>
            <person name="Che J."/>
            <person name="Ge C."/>
            <person name="Shi H."/>
            <person name="Pan Z."/>
            <person name="Liu X."/>
        </authorList>
    </citation>
    <scope>NUCLEOTIDE SEQUENCE [LARGE SCALE GENOMIC DNA]</scope>
    <source>
        <strain evidence="5">DSM 9887</strain>
    </source>
</reference>
<evidence type="ECO:0000259" key="1">
    <source>
        <dbReference type="Pfam" id="PF07905"/>
    </source>
</evidence>
<evidence type="ECO:0000313" key="4">
    <source>
        <dbReference type="EMBL" id="KNB70256.1"/>
    </source>
</evidence>
<dbReference type="Proteomes" id="UP000319578">
    <property type="component" value="Unassembled WGS sequence"/>
</dbReference>